<dbReference type="Proteomes" id="UP000184749">
    <property type="component" value="Chromosome"/>
</dbReference>
<evidence type="ECO:0000313" key="2">
    <source>
        <dbReference type="Proteomes" id="UP000184749"/>
    </source>
</evidence>
<proteinExistence type="predicted"/>
<name>A0A1L5NHZ5_9HYPH</name>
<organism evidence="1 2">
    <name type="scientific">Rhizobium gallicum</name>
    <dbReference type="NCBI Taxonomy" id="56730"/>
    <lineage>
        <taxon>Bacteria</taxon>
        <taxon>Pseudomonadati</taxon>
        <taxon>Pseudomonadota</taxon>
        <taxon>Alphaproteobacteria</taxon>
        <taxon>Hyphomicrobiales</taxon>
        <taxon>Rhizobiaceae</taxon>
        <taxon>Rhizobium/Agrobacterium group</taxon>
        <taxon>Rhizobium</taxon>
    </lineage>
</organism>
<gene>
    <name evidence="1" type="ORF">IE4872_CH01896</name>
</gene>
<evidence type="ECO:0000313" key="1">
    <source>
        <dbReference type="EMBL" id="APO67517.1"/>
    </source>
</evidence>
<dbReference type="AlphaFoldDB" id="A0A1L5NHZ5"/>
<dbReference type="EMBL" id="CP017101">
    <property type="protein sequence ID" value="APO67517.1"/>
    <property type="molecule type" value="Genomic_DNA"/>
</dbReference>
<sequence length="59" mass="6659">MHPCNSFHETHRKAAIAALRRADEGEHDLAAERVLSYFRRSGENFPAMTEYDANQIAVG</sequence>
<reference evidence="1 2" key="1">
    <citation type="submission" date="2016-09" db="EMBL/GenBank/DDBJ databases">
        <title>The complete genome sequences of Rhizobium gallicum, symbiovars gallicum and phaseoli, symbionts associated to common bean (Phaseolus vulgaris).</title>
        <authorList>
            <person name="Bustos P."/>
            <person name="Santamaria R.I."/>
            <person name="Perez-Carrascal O.M."/>
            <person name="Juarez S."/>
            <person name="Lozano L."/>
            <person name="Martinez-Flores I."/>
            <person name="Martinez-Romero E."/>
            <person name="Cevallos M."/>
            <person name="Romero D."/>
            <person name="Davila G."/>
            <person name="Gonzalez V."/>
        </authorList>
    </citation>
    <scope>NUCLEOTIDE SEQUENCE [LARGE SCALE GENOMIC DNA]</scope>
    <source>
        <strain evidence="1 2">IE4872</strain>
    </source>
</reference>
<accession>A0A1L5NHZ5</accession>
<protein>
    <submittedName>
        <fullName evidence="1">Uncharacterized protein</fullName>
    </submittedName>
</protein>